<keyword evidence="2 6" id="KW-0460">Magnesium</keyword>
<feature type="active site" description="Proton acceptor" evidence="6">
    <location>
        <position position="158"/>
    </location>
</feature>
<dbReference type="InterPro" id="IPR036422">
    <property type="entry name" value="RuBisCO_lsu_N_sf"/>
</dbReference>
<feature type="domain" description="Ribulose bisphosphate carboxylase large subunit C-terminal" evidence="7">
    <location>
        <begin position="143"/>
        <end position="416"/>
    </location>
</feature>
<comment type="catalytic activity">
    <reaction evidence="6">
        <text>D-ribulose 1,5-bisphosphate + O2 = 2-phosphoglycolate + (2R)-3-phosphoglycerate + 2 H(+)</text>
        <dbReference type="Rhea" id="RHEA:36631"/>
        <dbReference type="ChEBI" id="CHEBI:15378"/>
        <dbReference type="ChEBI" id="CHEBI:15379"/>
        <dbReference type="ChEBI" id="CHEBI:57870"/>
        <dbReference type="ChEBI" id="CHEBI:58033"/>
        <dbReference type="ChEBI" id="CHEBI:58272"/>
    </reaction>
</comment>
<dbReference type="SFLD" id="SFLDS00014">
    <property type="entry name" value="RuBisCO"/>
    <property type="match status" value="1"/>
</dbReference>
<dbReference type="GO" id="GO:0015977">
    <property type="term" value="P:carbon fixation"/>
    <property type="evidence" value="ECO:0007669"/>
    <property type="project" value="UniProtKB-KW"/>
</dbReference>
<evidence type="ECO:0000259" key="7">
    <source>
        <dbReference type="Pfam" id="PF00016"/>
    </source>
</evidence>
<dbReference type="Gene3D" id="3.20.20.110">
    <property type="entry name" value="Ribulose bisphosphate carboxylase, large subunit, C-terminal domain"/>
    <property type="match status" value="1"/>
</dbReference>
<evidence type="ECO:0000256" key="2">
    <source>
        <dbReference type="ARBA" id="ARBA00022842"/>
    </source>
</evidence>
<dbReference type="InterPro" id="IPR036376">
    <property type="entry name" value="RuBisCO_lsu_C_sf"/>
</dbReference>
<dbReference type="InterPro" id="IPR017443">
    <property type="entry name" value="RuBisCO_lsu_fd_N"/>
</dbReference>
<comment type="miscellaneous">
    <text evidence="6">Because the Archaea possessing a type III RuBisCO are all anaerobic, it is most likely that only the carboxylase activity of RuBisCO, and not the competitive oxygenase activity (by which RuBP reacts with O(2) to form one molecule of 3-phosphoglycerate and one molecule of 2-phosphoglycolate), is biologically relevant in these strains.</text>
</comment>
<evidence type="ECO:0000256" key="6">
    <source>
        <dbReference type="HAMAP-Rule" id="MF_01133"/>
    </source>
</evidence>
<feature type="binding site" evidence="6">
    <location>
        <position position="186"/>
    </location>
    <ligand>
        <name>Mg(2+)</name>
        <dbReference type="ChEBI" id="CHEBI:18420"/>
    </ligand>
</feature>
<feature type="binding site" evidence="6">
    <location>
        <begin position="345"/>
        <end position="347"/>
    </location>
    <ligand>
        <name>substrate</name>
    </ligand>
</feature>
<feature type="binding site" evidence="6">
    <location>
        <position position="160"/>
    </location>
    <ligand>
        <name>substrate</name>
    </ligand>
</feature>
<dbReference type="EMBL" id="FTNO01000001">
    <property type="protein sequence ID" value="SIQ77969.1"/>
    <property type="molecule type" value="Genomic_DNA"/>
</dbReference>
<keyword evidence="4 6" id="KW-0456">Lyase</keyword>
<dbReference type="SFLD" id="SFLDG00301">
    <property type="entry name" value="RuBisCO-like_proteins"/>
    <property type="match status" value="1"/>
</dbReference>
<dbReference type="Proteomes" id="UP000186914">
    <property type="component" value="Unassembled WGS sequence"/>
</dbReference>
<comment type="function">
    <text evidence="6">Catalyzes the addition of molecular CO(2) and H(2)O to ribulose 1,5-bisphosphate (RuBP), generating two molecules of 3-phosphoglycerate (3-PGA). Functions in an archaeal AMP degradation pathway, together with AMP phosphorylase and R15P isomerase.</text>
</comment>
<proteinExistence type="inferred from homology"/>
<dbReference type="GO" id="GO:0006196">
    <property type="term" value="P:AMP catabolic process"/>
    <property type="evidence" value="ECO:0007669"/>
    <property type="project" value="UniProtKB-UniRule"/>
</dbReference>
<dbReference type="GO" id="GO:0016984">
    <property type="term" value="F:ribulose-bisphosphate carboxylase activity"/>
    <property type="evidence" value="ECO:0007669"/>
    <property type="project" value="UniProtKB-UniRule"/>
</dbReference>
<feature type="binding site" evidence="6">
    <location>
        <position position="187"/>
    </location>
    <ligand>
        <name>Mg(2+)</name>
        <dbReference type="ChEBI" id="CHEBI:18420"/>
    </ligand>
</feature>
<feature type="binding site" evidence="6">
    <location>
        <begin position="367"/>
        <end position="370"/>
    </location>
    <ligand>
        <name>substrate</name>
    </ligand>
</feature>
<dbReference type="Pfam" id="PF02788">
    <property type="entry name" value="RuBisCO_large_N"/>
    <property type="match status" value="1"/>
</dbReference>
<sequence length="422" mass="45737">MTMKYQVMPGITYEDFLNLDYTPADSELVCTFHIDPAADMDMEDAASRVASESSNGTWAELQVEGGITDLSATTFDIDGNTIQVAYPDELFEGGNMAQVLSCIAGNIMGMKAVDRIRLLDCEWPEALTNSFPGPQFGSDVRNEIFDAGDRPITATVPKPKVGLSTDQHAKIGYEAWMGGLDLLKDDENLTDQAFNPFHDRLTESLSYRDDAQDETGEKKSYLINITADANTMLERADVVAEQGCEYVMVDVVTTGWAAVQAVRERCDELGLAIHAHRAMHAAFDRLEDHGVSMRVIAQITRLCGADQLHTGTADLGKLANEDTVGINEWLYSDLHGMTDVLPVASGGLHPGLVPELIEREGQNIAIQAGGGVHGHPDGTRAGAAALRQAVDASVAGTPIEEYAEDHPELKTALDKWGTETPR</sequence>
<protein>
    <recommendedName>
        <fullName evidence="6">Ribulose bisphosphate carboxylase</fullName>
        <shortName evidence="6">RuBisCO</shortName>
        <ecNumber evidence="6">4.1.1.39</ecNumber>
    </recommendedName>
</protein>
<comment type="similarity">
    <text evidence="6">Belongs to the RuBisCO large chain family. Type III subfamily.</text>
</comment>
<dbReference type="HAMAP" id="MF_01133">
    <property type="entry name" value="RuBisCO_L_type3"/>
    <property type="match status" value="1"/>
</dbReference>
<gene>
    <name evidence="6" type="primary">rbcL</name>
    <name evidence="9" type="ORF">SAMN05421858_0381</name>
</gene>
<name>A0A1N6VJI3_9EURY</name>
<dbReference type="NCBIfam" id="TIGR03326">
    <property type="entry name" value="rubisco_III"/>
    <property type="match status" value="1"/>
</dbReference>
<dbReference type="GO" id="GO:0016491">
    <property type="term" value="F:oxidoreductase activity"/>
    <property type="evidence" value="ECO:0007669"/>
    <property type="project" value="UniProtKB-KW"/>
</dbReference>
<feature type="binding site" evidence="6">
    <location>
        <position position="277"/>
    </location>
    <ligand>
        <name>substrate</name>
    </ligand>
</feature>
<evidence type="ECO:0000256" key="3">
    <source>
        <dbReference type="ARBA" id="ARBA00023002"/>
    </source>
</evidence>
<reference evidence="10" key="1">
    <citation type="submission" date="2017-01" db="EMBL/GenBank/DDBJ databases">
        <authorList>
            <person name="Varghese N."/>
            <person name="Submissions S."/>
        </authorList>
    </citation>
    <scope>NUCLEOTIDE SEQUENCE [LARGE SCALE GENOMIC DNA]</scope>
    <source>
        <strain evidence="10">CGMCC 1.7737</strain>
    </source>
</reference>
<dbReference type="EC" id="4.1.1.39" evidence="6"/>
<feature type="site" description="Transition state stabilizer" evidence="6">
    <location>
        <position position="317"/>
    </location>
</feature>
<dbReference type="Gene3D" id="3.30.70.150">
    <property type="entry name" value="RuBisCO large subunit, N-terminal domain"/>
    <property type="match status" value="1"/>
</dbReference>
<evidence type="ECO:0000313" key="9">
    <source>
        <dbReference type="EMBL" id="SIQ77969.1"/>
    </source>
</evidence>
<dbReference type="AlphaFoldDB" id="A0A1N6VJI3"/>
<dbReference type="NCBIfam" id="NF003252">
    <property type="entry name" value="PRK04208.1"/>
    <property type="match status" value="1"/>
</dbReference>
<evidence type="ECO:0000259" key="8">
    <source>
        <dbReference type="Pfam" id="PF02788"/>
    </source>
</evidence>
<keyword evidence="3 6" id="KW-0560">Oxidoreductase</keyword>
<accession>A0A1N6VJI3</accession>
<evidence type="ECO:0000256" key="5">
    <source>
        <dbReference type="ARBA" id="ARBA00023300"/>
    </source>
</evidence>
<evidence type="ECO:0000313" key="10">
    <source>
        <dbReference type="Proteomes" id="UP000186914"/>
    </source>
</evidence>
<keyword evidence="1 6" id="KW-0479">Metal-binding</keyword>
<dbReference type="PANTHER" id="PTHR42704:SF17">
    <property type="entry name" value="RIBULOSE BISPHOSPHATE CARBOXYLASE LARGE CHAIN"/>
    <property type="match status" value="1"/>
</dbReference>
<evidence type="ECO:0000256" key="4">
    <source>
        <dbReference type="ARBA" id="ARBA00023239"/>
    </source>
</evidence>
<organism evidence="9 10">
    <name type="scientific">Haladaptatus litoreus</name>
    <dbReference type="NCBI Taxonomy" id="553468"/>
    <lineage>
        <taxon>Archaea</taxon>
        <taxon>Methanobacteriati</taxon>
        <taxon>Methanobacteriota</taxon>
        <taxon>Stenosarchaea group</taxon>
        <taxon>Halobacteria</taxon>
        <taxon>Halobacteriales</taxon>
        <taxon>Haladaptataceae</taxon>
        <taxon>Haladaptatus</taxon>
    </lineage>
</organism>
<dbReference type="InterPro" id="IPR033966">
    <property type="entry name" value="RuBisCO"/>
</dbReference>
<feature type="active site" description="Proton acceptor" evidence="6">
    <location>
        <position position="276"/>
    </location>
</feature>
<dbReference type="Pfam" id="PF00016">
    <property type="entry name" value="RuBisCO_large"/>
    <property type="match status" value="1"/>
</dbReference>
<feature type="domain" description="Ribulose bisphosphate carboxylase large subunit ferrodoxin-like N-terminal" evidence="8">
    <location>
        <begin position="15"/>
        <end position="126"/>
    </location>
</feature>
<dbReference type="InterPro" id="IPR000685">
    <property type="entry name" value="RuBisCO_lsu_C"/>
</dbReference>
<dbReference type="SUPFAM" id="SSF54966">
    <property type="entry name" value="RuBisCO, large subunit, small (N-terminal) domain"/>
    <property type="match status" value="1"/>
</dbReference>
<keyword evidence="5 6" id="KW-0120">Carbon dioxide fixation</keyword>
<dbReference type="PANTHER" id="PTHR42704">
    <property type="entry name" value="RIBULOSE BISPHOSPHATE CARBOXYLASE"/>
    <property type="match status" value="1"/>
</dbReference>
<comment type="subunit">
    <text evidence="6">Homodimer or homodecamer. In contrast to form I RuBisCO, the form III RuBisCO is composed solely of large subunits.</text>
</comment>
<keyword evidence="10" id="KW-1185">Reference proteome</keyword>
<feature type="binding site" description="via carbamate group" evidence="6">
    <location>
        <position position="184"/>
    </location>
    <ligand>
        <name>Mg(2+)</name>
        <dbReference type="ChEBI" id="CHEBI:18420"/>
    </ligand>
</feature>
<comment type="catalytic activity">
    <reaction evidence="6">
        <text>2 (2R)-3-phosphoglycerate + 2 H(+) = D-ribulose 1,5-bisphosphate + CO2 + H2O</text>
        <dbReference type="Rhea" id="RHEA:23124"/>
        <dbReference type="ChEBI" id="CHEBI:15377"/>
        <dbReference type="ChEBI" id="CHEBI:15378"/>
        <dbReference type="ChEBI" id="CHEBI:16526"/>
        <dbReference type="ChEBI" id="CHEBI:57870"/>
        <dbReference type="ChEBI" id="CHEBI:58272"/>
        <dbReference type="EC" id="4.1.1.39"/>
    </reaction>
</comment>
<feature type="binding site" evidence="6">
    <location>
        <position position="309"/>
    </location>
    <ligand>
        <name>substrate</name>
    </ligand>
</feature>
<feature type="modified residue" description="N6-carboxylysine" evidence="6">
    <location>
        <position position="184"/>
    </location>
</feature>
<evidence type="ECO:0000256" key="1">
    <source>
        <dbReference type="ARBA" id="ARBA00022723"/>
    </source>
</evidence>
<comment type="cofactor">
    <cofactor evidence="6">
        <name>Mg(2+)</name>
        <dbReference type="ChEBI" id="CHEBI:18420"/>
    </cofactor>
    <text evidence="6">Binds 1 Mg(2+) ion per subunit.</text>
</comment>
<dbReference type="InterPro" id="IPR017712">
    <property type="entry name" value="RuBisCO_III"/>
</dbReference>
<dbReference type="SUPFAM" id="SSF51649">
    <property type="entry name" value="RuBisCo, C-terminal domain"/>
    <property type="match status" value="1"/>
</dbReference>
<dbReference type="GO" id="GO:0000287">
    <property type="term" value="F:magnesium ion binding"/>
    <property type="evidence" value="ECO:0007669"/>
    <property type="project" value="UniProtKB-UniRule"/>
</dbReference>